<keyword evidence="10" id="KW-1185">Reference proteome</keyword>
<feature type="domain" description="TRAF-type" evidence="8">
    <location>
        <begin position="391"/>
        <end position="446"/>
    </location>
</feature>
<dbReference type="Gene3D" id="3.30.40.10">
    <property type="entry name" value="Zinc/RING finger domain, C3HC4 (zinc finger)"/>
    <property type="match status" value="5"/>
</dbReference>
<evidence type="ECO:0000259" key="7">
    <source>
        <dbReference type="PROSITE" id="PS50089"/>
    </source>
</evidence>
<feature type="domain" description="RING-type" evidence="7">
    <location>
        <begin position="166"/>
        <end position="201"/>
    </location>
</feature>
<evidence type="ECO:0000259" key="8">
    <source>
        <dbReference type="PROSITE" id="PS50145"/>
    </source>
</evidence>
<dbReference type="GO" id="GO:0043122">
    <property type="term" value="P:regulation of canonical NF-kappaB signal transduction"/>
    <property type="evidence" value="ECO:0007669"/>
    <property type="project" value="TreeGrafter"/>
</dbReference>
<accession>A0AAD1U8S4</accession>
<dbReference type="InterPro" id="IPR001841">
    <property type="entry name" value="Znf_RING"/>
</dbReference>
<dbReference type="PROSITE" id="PS50089">
    <property type="entry name" value="ZF_RING_2"/>
    <property type="match status" value="1"/>
</dbReference>
<dbReference type="SMART" id="SM00184">
    <property type="entry name" value="RING"/>
    <property type="match status" value="1"/>
</dbReference>
<name>A0AAD1U8S4_EUPCR</name>
<dbReference type="GO" id="GO:0008270">
    <property type="term" value="F:zinc ion binding"/>
    <property type="evidence" value="ECO:0007669"/>
    <property type="project" value="UniProtKB-KW"/>
</dbReference>
<protein>
    <submittedName>
        <fullName evidence="9">Uncharacterized protein</fullName>
    </submittedName>
</protein>
<dbReference type="Pfam" id="PF13920">
    <property type="entry name" value="zf-C3HC4_3"/>
    <property type="match status" value="1"/>
</dbReference>
<dbReference type="PANTHER" id="PTHR10131">
    <property type="entry name" value="TNF RECEPTOR ASSOCIATED FACTOR"/>
    <property type="match status" value="1"/>
</dbReference>
<evidence type="ECO:0000313" key="9">
    <source>
        <dbReference type="EMBL" id="CAI2362722.1"/>
    </source>
</evidence>
<evidence type="ECO:0000313" key="10">
    <source>
        <dbReference type="Proteomes" id="UP001295684"/>
    </source>
</evidence>
<feature type="zinc finger region" description="TRAF-type" evidence="4">
    <location>
        <begin position="243"/>
        <end position="287"/>
    </location>
</feature>
<evidence type="ECO:0000256" key="2">
    <source>
        <dbReference type="ARBA" id="ARBA00022771"/>
    </source>
</evidence>
<keyword evidence="3 4" id="KW-0862">Zinc</keyword>
<comment type="caution">
    <text evidence="9">The sequence shown here is derived from an EMBL/GenBank/DDBJ whole genome shotgun (WGS) entry which is preliminary data.</text>
</comment>
<keyword evidence="1 4" id="KW-0479">Metal-binding</keyword>
<dbReference type="EMBL" id="CAMPGE010003874">
    <property type="protein sequence ID" value="CAI2362722.1"/>
    <property type="molecule type" value="Genomic_DNA"/>
</dbReference>
<dbReference type="AlphaFoldDB" id="A0AAD1U8S4"/>
<gene>
    <name evidence="9" type="ORF">ECRASSUSDP1_LOCUS4048</name>
</gene>
<reference evidence="9" key="1">
    <citation type="submission" date="2023-07" db="EMBL/GenBank/DDBJ databases">
        <authorList>
            <consortium name="AG Swart"/>
            <person name="Singh M."/>
            <person name="Singh A."/>
            <person name="Seah K."/>
            <person name="Emmerich C."/>
        </authorList>
    </citation>
    <scope>NUCLEOTIDE SEQUENCE</scope>
    <source>
        <strain evidence="9">DP1</strain>
    </source>
</reference>
<dbReference type="Proteomes" id="UP001295684">
    <property type="component" value="Unassembled WGS sequence"/>
</dbReference>
<feature type="region of interest" description="Disordered" evidence="6">
    <location>
        <begin position="1"/>
        <end position="22"/>
    </location>
</feature>
<dbReference type="SUPFAM" id="SSF57850">
    <property type="entry name" value="RING/U-box"/>
    <property type="match status" value="1"/>
</dbReference>
<dbReference type="InterPro" id="IPR013083">
    <property type="entry name" value="Znf_RING/FYVE/PHD"/>
</dbReference>
<dbReference type="Pfam" id="PF02176">
    <property type="entry name" value="zf-TRAF"/>
    <property type="match status" value="2"/>
</dbReference>
<evidence type="ECO:0000256" key="4">
    <source>
        <dbReference type="PROSITE-ProRule" id="PRU00207"/>
    </source>
</evidence>
<dbReference type="SUPFAM" id="SSF49599">
    <property type="entry name" value="TRAF domain-like"/>
    <property type="match status" value="4"/>
</dbReference>
<feature type="zinc finger region" description="TRAF-type" evidence="4">
    <location>
        <begin position="299"/>
        <end position="361"/>
    </location>
</feature>
<evidence type="ECO:0000256" key="6">
    <source>
        <dbReference type="SAM" id="MobiDB-lite"/>
    </source>
</evidence>
<keyword evidence="2 4" id="KW-0863">Zinc-finger</keyword>
<feature type="domain" description="TRAF-type" evidence="8">
    <location>
        <begin position="243"/>
        <end position="287"/>
    </location>
</feature>
<feature type="zinc finger region" description="TRAF-type" evidence="4">
    <location>
        <begin position="391"/>
        <end position="446"/>
    </location>
</feature>
<keyword evidence="5" id="KW-0175">Coiled coil</keyword>
<evidence type="ECO:0000256" key="5">
    <source>
        <dbReference type="SAM" id="Coils"/>
    </source>
</evidence>
<sequence length="511" mass="59739">MNGKEETKQPESSRIEETKKCESGEIDCKSMPHFDLNDQNDTIFDQKALETANPSKNFYDSLDDLLDEDFHGFEGETVKSENNRAQGGYRKKLSRVQSLTFIQSHDFFQTCNDLPAFEKLVKDNPLENLMSERQKSPNVPKEEKAINTSQDKEPTGSDKVTDLVNCPICLDMIEDATETPCCHNIFCETCISKTDKCPICQSEYYAYQLTPNIPMRRLINEILMKCKNEGCETECTKANLEKHLEVCLYQEVFCPNSPECPKILRLDLENHTTKICEFRFVDCVLNCGVKIRTREMYDHIHNICSKSLIPCKNSCGEVIERGSMEAHTNSNCMNEIIFCQYKKTHVYHNGCDLKLKRSEMQEHLHECPFRIIKCQNEGCEQIIAFKDSKRHDVRCKFKVLQCRNECGEQFRRQFEDDHFDKCPLQMIRCPYFDMGCKTELLREENQEHLEKEAFNHSALFIEGQNKKNEEIRTLKNEMEEMKEEYSKKFKVLFEALNLDEEYVLDDFESED</sequence>
<dbReference type="PANTHER" id="PTHR10131:SF94">
    <property type="entry name" value="TNF RECEPTOR-ASSOCIATED FACTOR 4"/>
    <property type="match status" value="1"/>
</dbReference>
<proteinExistence type="predicted"/>
<feature type="domain" description="TRAF-type" evidence="8">
    <location>
        <begin position="299"/>
        <end position="361"/>
    </location>
</feature>
<evidence type="ECO:0000256" key="1">
    <source>
        <dbReference type="ARBA" id="ARBA00022723"/>
    </source>
</evidence>
<feature type="region of interest" description="Disordered" evidence="6">
    <location>
        <begin position="129"/>
        <end position="158"/>
    </location>
</feature>
<dbReference type="InterPro" id="IPR001293">
    <property type="entry name" value="Znf_TRAF"/>
</dbReference>
<organism evidence="9 10">
    <name type="scientific">Euplotes crassus</name>
    <dbReference type="NCBI Taxonomy" id="5936"/>
    <lineage>
        <taxon>Eukaryota</taxon>
        <taxon>Sar</taxon>
        <taxon>Alveolata</taxon>
        <taxon>Ciliophora</taxon>
        <taxon>Intramacronucleata</taxon>
        <taxon>Spirotrichea</taxon>
        <taxon>Hypotrichia</taxon>
        <taxon>Euplotida</taxon>
        <taxon>Euplotidae</taxon>
        <taxon>Moneuplotes</taxon>
    </lineage>
</organism>
<evidence type="ECO:0000256" key="3">
    <source>
        <dbReference type="ARBA" id="ARBA00022833"/>
    </source>
</evidence>
<feature type="coiled-coil region" evidence="5">
    <location>
        <begin position="461"/>
        <end position="491"/>
    </location>
</feature>
<dbReference type="PROSITE" id="PS50145">
    <property type="entry name" value="ZF_TRAF"/>
    <property type="match status" value="3"/>
</dbReference>